<evidence type="ECO:0000313" key="5">
    <source>
        <dbReference type="Proteomes" id="UP000184383"/>
    </source>
</evidence>
<dbReference type="OrthoDB" id="414698at2759"/>
<dbReference type="Gene3D" id="3.40.50.1820">
    <property type="entry name" value="alpha/beta hydrolase"/>
    <property type="match status" value="1"/>
</dbReference>
<proteinExistence type="inferred from homology"/>
<dbReference type="PANTHER" id="PTHR48070:SF3">
    <property type="entry name" value="ESTERASE DBAE-RELATED"/>
    <property type="match status" value="1"/>
</dbReference>
<dbReference type="SUPFAM" id="SSF53474">
    <property type="entry name" value="alpha/beta-Hydrolases"/>
    <property type="match status" value="1"/>
</dbReference>
<organism evidence="4 5">
    <name type="scientific">Aspergillus wentii DTO 134E9</name>
    <dbReference type="NCBI Taxonomy" id="1073089"/>
    <lineage>
        <taxon>Eukaryota</taxon>
        <taxon>Fungi</taxon>
        <taxon>Dikarya</taxon>
        <taxon>Ascomycota</taxon>
        <taxon>Pezizomycotina</taxon>
        <taxon>Eurotiomycetes</taxon>
        <taxon>Eurotiomycetidae</taxon>
        <taxon>Eurotiales</taxon>
        <taxon>Aspergillaceae</taxon>
        <taxon>Aspergillus</taxon>
        <taxon>Aspergillus subgen. Cremei</taxon>
    </lineage>
</organism>
<sequence length="251" mass="27416">MPIASPDTLDKPRILCLHGGGSSAEIFRIQTQRLAAALSPYFRLVFVQAPFPATMAPDLQPFYGSMGLDSCRQWYQPGTSNETIITQLESTLQTAMATDAGTGKYTAVLGFSQGAKMAMSILLENQFRRDADPTLAGFAGVHFEFGIILAGRALPYALSKRTLYNGYFDAPGEVPTMGVDSGHFDDRLRTPTLHVHGLRDPGIELHRQLMHDFADEGSAVLVEWNEGHRLPIKTPDVKAFTEGILKVAGMC</sequence>
<dbReference type="VEuPathDB" id="FungiDB:ASPWEDRAFT_689518"/>
<dbReference type="PANTHER" id="PTHR48070">
    <property type="entry name" value="ESTERASE OVCA2"/>
    <property type="match status" value="1"/>
</dbReference>
<accession>A0A1L9R8M4</accession>
<evidence type="ECO:0000256" key="1">
    <source>
        <dbReference type="ARBA" id="ARBA00005863"/>
    </source>
</evidence>
<dbReference type="InterPro" id="IPR029058">
    <property type="entry name" value="AB_hydrolase_fold"/>
</dbReference>
<evidence type="ECO:0000313" key="4">
    <source>
        <dbReference type="EMBL" id="OJJ31272.1"/>
    </source>
</evidence>
<dbReference type="Pfam" id="PF03959">
    <property type="entry name" value="FSH1"/>
    <property type="match status" value="1"/>
</dbReference>
<dbReference type="GO" id="GO:0005737">
    <property type="term" value="C:cytoplasm"/>
    <property type="evidence" value="ECO:0007669"/>
    <property type="project" value="TreeGrafter"/>
</dbReference>
<keyword evidence="5" id="KW-1185">Reference proteome</keyword>
<dbReference type="InterPro" id="IPR050593">
    <property type="entry name" value="LovG"/>
</dbReference>
<dbReference type="EMBL" id="KV878216">
    <property type="protein sequence ID" value="OJJ31272.1"/>
    <property type="molecule type" value="Genomic_DNA"/>
</dbReference>
<reference evidence="5" key="1">
    <citation type="journal article" date="2017" name="Genome Biol.">
        <title>Comparative genomics reveals high biological diversity and specific adaptations in the industrially and medically important fungal genus Aspergillus.</title>
        <authorList>
            <person name="de Vries R.P."/>
            <person name="Riley R."/>
            <person name="Wiebenga A."/>
            <person name="Aguilar-Osorio G."/>
            <person name="Amillis S."/>
            <person name="Uchima C.A."/>
            <person name="Anderluh G."/>
            <person name="Asadollahi M."/>
            <person name="Askin M."/>
            <person name="Barry K."/>
            <person name="Battaglia E."/>
            <person name="Bayram O."/>
            <person name="Benocci T."/>
            <person name="Braus-Stromeyer S.A."/>
            <person name="Caldana C."/>
            <person name="Canovas D."/>
            <person name="Cerqueira G.C."/>
            <person name="Chen F."/>
            <person name="Chen W."/>
            <person name="Choi C."/>
            <person name="Clum A."/>
            <person name="Dos Santos R.A."/>
            <person name="Damasio A.R."/>
            <person name="Diallinas G."/>
            <person name="Emri T."/>
            <person name="Fekete E."/>
            <person name="Flipphi M."/>
            <person name="Freyberg S."/>
            <person name="Gallo A."/>
            <person name="Gournas C."/>
            <person name="Habgood R."/>
            <person name="Hainaut M."/>
            <person name="Harispe M.L."/>
            <person name="Henrissat B."/>
            <person name="Hilden K.S."/>
            <person name="Hope R."/>
            <person name="Hossain A."/>
            <person name="Karabika E."/>
            <person name="Karaffa L."/>
            <person name="Karanyi Z."/>
            <person name="Krasevec N."/>
            <person name="Kuo A."/>
            <person name="Kusch H."/>
            <person name="LaButti K."/>
            <person name="Lagendijk E.L."/>
            <person name="Lapidus A."/>
            <person name="Levasseur A."/>
            <person name="Lindquist E."/>
            <person name="Lipzen A."/>
            <person name="Logrieco A.F."/>
            <person name="MacCabe A."/>
            <person name="Maekelae M.R."/>
            <person name="Malavazi I."/>
            <person name="Melin P."/>
            <person name="Meyer V."/>
            <person name="Mielnichuk N."/>
            <person name="Miskei M."/>
            <person name="Molnar A.P."/>
            <person name="Mule G."/>
            <person name="Ngan C.Y."/>
            <person name="Orejas M."/>
            <person name="Orosz E."/>
            <person name="Ouedraogo J.P."/>
            <person name="Overkamp K.M."/>
            <person name="Park H.-S."/>
            <person name="Perrone G."/>
            <person name="Piumi F."/>
            <person name="Punt P.J."/>
            <person name="Ram A.F."/>
            <person name="Ramon A."/>
            <person name="Rauscher S."/>
            <person name="Record E."/>
            <person name="Riano-Pachon D.M."/>
            <person name="Robert V."/>
            <person name="Roehrig J."/>
            <person name="Ruller R."/>
            <person name="Salamov A."/>
            <person name="Salih N.S."/>
            <person name="Samson R.A."/>
            <person name="Sandor E."/>
            <person name="Sanguinetti M."/>
            <person name="Schuetze T."/>
            <person name="Sepcic K."/>
            <person name="Shelest E."/>
            <person name="Sherlock G."/>
            <person name="Sophianopoulou V."/>
            <person name="Squina F.M."/>
            <person name="Sun H."/>
            <person name="Susca A."/>
            <person name="Todd R.B."/>
            <person name="Tsang A."/>
            <person name="Unkles S.E."/>
            <person name="van de Wiele N."/>
            <person name="van Rossen-Uffink D."/>
            <person name="Oliveira J.V."/>
            <person name="Vesth T.C."/>
            <person name="Visser J."/>
            <person name="Yu J.-H."/>
            <person name="Zhou M."/>
            <person name="Andersen M.R."/>
            <person name="Archer D.B."/>
            <person name="Baker S.E."/>
            <person name="Benoit I."/>
            <person name="Brakhage A.A."/>
            <person name="Braus G.H."/>
            <person name="Fischer R."/>
            <person name="Frisvad J.C."/>
            <person name="Goldman G.H."/>
            <person name="Houbraken J."/>
            <person name="Oakley B."/>
            <person name="Pocsi I."/>
            <person name="Scazzocchio C."/>
            <person name="Seiboth B."/>
            <person name="vanKuyk P.A."/>
            <person name="Wortman J."/>
            <person name="Dyer P.S."/>
            <person name="Grigoriev I.V."/>
        </authorList>
    </citation>
    <scope>NUCLEOTIDE SEQUENCE [LARGE SCALE GENOMIC DNA]</scope>
    <source>
        <strain evidence="5">DTO 134E9</strain>
    </source>
</reference>
<dbReference type="AlphaFoldDB" id="A0A1L9R8M4"/>
<evidence type="ECO:0000259" key="3">
    <source>
        <dbReference type="Pfam" id="PF03959"/>
    </source>
</evidence>
<dbReference type="RefSeq" id="XP_040684949.1">
    <property type="nucleotide sequence ID" value="XM_040838997.1"/>
</dbReference>
<feature type="domain" description="Serine hydrolase" evidence="3">
    <location>
        <begin position="11"/>
        <end position="238"/>
    </location>
</feature>
<dbReference type="InterPro" id="IPR005645">
    <property type="entry name" value="FSH-like_dom"/>
</dbReference>
<dbReference type="GO" id="GO:0016787">
    <property type="term" value="F:hydrolase activity"/>
    <property type="evidence" value="ECO:0007669"/>
    <property type="project" value="UniProtKB-KW"/>
</dbReference>
<name>A0A1L9R8M4_ASPWE</name>
<dbReference type="GO" id="GO:0044550">
    <property type="term" value="P:secondary metabolite biosynthetic process"/>
    <property type="evidence" value="ECO:0007669"/>
    <property type="project" value="TreeGrafter"/>
</dbReference>
<comment type="similarity">
    <text evidence="1">Belongs to the LovG family.</text>
</comment>
<dbReference type="Proteomes" id="UP000184383">
    <property type="component" value="Unassembled WGS sequence"/>
</dbReference>
<protein>
    <recommendedName>
        <fullName evidence="3">Serine hydrolase domain-containing protein</fullName>
    </recommendedName>
</protein>
<dbReference type="GeneID" id="63754845"/>
<keyword evidence="2" id="KW-0378">Hydrolase</keyword>
<gene>
    <name evidence="4" type="ORF">ASPWEDRAFT_689518</name>
</gene>
<evidence type="ECO:0000256" key="2">
    <source>
        <dbReference type="ARBA" id="ARBA00022801"/>
    </source>
</evidence>
<dbReference type="GO" id="GO:0005634">
    <property type="term" value="C:nucleus"/>
    <property type="evidence" value="ECO:0007669"/>
    <property type="project" value="TreeGrafter"/>
</dbReference>